<sequence>MSAANDFDGTPVLAYLALPQDYQPSPKTAPVEFLRKHVRDLPPHLLVLFSANTSPKERTVVPEIRSRRLKYAQSKPPELSLVDARSTWPALWEGRERPGTDQAKAEKEWVDKEFLGGSTQQQVGKLGELLGDYEEERESERVRTVRRQRAEYIESLPEEDEESDQDEDDLEPIPEPSPAENEEWFLRNVKERFIYGFLESIDYDKVDWNEDLDEDLDRDAEERWFDDEEED</sequence>
<dbReference type="InterPro" id="IPR040233">
    <property type="entry name" value="CCD97-like_C"/>
</dbReference>
<organism evidence="3 4">
    <name type="scientific">Ganoderma sinense ZZ0214-1</name>
    <dbReference type="NCBI Taxonomy" id="1077348"/>
    <lineage>
        <taxon>Eukaryota</taxon>
        <taxon>Fungi</taxon>
        <taxon>Dikarya</taxon>
        <taxon>Basidiomycota</taxon>
        <taxon>Agaricomycotina</taxon>
        <taxon>Agaricomycetes</taxon>
        <taxon>Polyporales</taxon>
        <taxon>Polyporaceae</taxon>
        <taxon>Ganoderma</taxon>
    </lineage>
</organism>
<proteinExistence type="predicted"/>
<comment type="caution">
    <text evidence="3">The sequence shown here is derived from an EMBL/GenBank/DDBJ whole genome shotgun (WGS) entry which is preliminary data.</text>
</comment>
<dbReference type="OrthoDB" id="3345311at2759"/>
<feature type="domain" description="CCD97-like C-terminal" evidence="2">
    <location>
        <begin position="138"/>
        <end position="228"/>
    </location>
</feature>
<evidence type="ECO:0000313" key="4">
    <source>
        <dbReference type="Proteomes" id="UP000230002"/>
    </source>
</evidence>
<dbReference type="AlphaFoldDB" id="A0A2G8ST90"/>
<keyword evidence="4" id="KW-1185">Reference proteome</keyword>
<dbReference type="Proteomes" id="UP000230002">
    <property type="component" value="Unassembled WGS sequence"/>
</dbReference>
<gene>
    <name evidence="3" type="ORF">GSI_00672</name>
</gene>
<evidence type="ECO:0000259" key="2">
    <source>
        <dbReference type="Pfam" id="PF09747"/>
    </source>
</evidence>
<protein>
    <recommendedName>
        <fullName evidence="2">CCD97-like C-terminal domain-containing protein</fullName>
    </recommendedName>
</protein>
<feature type="compositionally biased region" description="Acidic residues" evidence="1">
    <location>
        <begin position="156"/>
        <end position="172"/>
    </location>
</feature>
<name>A0A2G8ST90_9APHY</name>
<evidence type="ECO:0000313" key="3">
    <source>
        <dbReference type="EMBL" id="PIL36980.1"/>
    </source>
</evidence>
<dbReference type="STRING" id="1077348.A0A2G8ST90"/>
<reference evidence="3 4" key="1">
    <citation type="journal article" date="2015" name="Sci. Rep.">
        <title>Chromosome-level genome map provides insights into diverse defense mechanisms in the medicinal fungus Ganoderma sinense.</title>
        <authorList>
            <person name="Zhu Y."/>
            <person name="Xu J."/>
            <person name="Sun C."/>
            <person name="Zhou S."/>
            <person name="Xu H."/>
            <person name="Nelson D.R."/>
            <person name="Qian J."/>
            <person name="Song J."/>
            <person name="Luo H."/>
            <person name="Xiang L."/>
            <person name="Li Y."/>
            <person name="Xu Z."/>
            <person name="Ji A."/>
            <person name="Wang L."/>
            <person name="Lu S."/>
            <person name="Hayward A."/>
            <person name="Sun W."/>
            <person name="Li X."/>
            <person name="Schwartz D.C."/>
            <person name="Wang Y."/>
            <person name="Chen S."/>
        </authorList>
    </citation>
    <scope>NUCLEOTIDE SEQUENCE [LARGE SCALE GENOMIC DNA]</scope>
    <source>
        <strain evidence="3 4">ZZ0214-1</strain>
    </source>
</reference>
<feature type="region of interest" description="Disordered" evidence="1">
    <location>
        <begin position="151"/>
        <end position="182"/>
    </location>
</feature>
<evidence type="ECO:0000256" key="1">
    <source>
        <dbReference type="SAM" id="MobiDB-lite"/>
    </source>
</evidence>
<dbReference type="Pfam" id="PF09747">
    <property type="entry name" value="CCD97-like_C"/>
    <property type="match status" value="1"/>
</dbReference>
<dbReference type="EMBL" id="AYKW01000001">
    <property type="protein sequence ID" value="PIL36980.1"/>
    <property type="molecule type" value="Genomic_DNA"/>
</dbReference>
<accession>A0A2G8ST90</accession>